<feature type="transmembrane region" description="Helical" evidence="6">
    <location>
        <begin position="374"/>
        <end position="394"/>
    </location>
</feature>
<feature type="transmembrane region" description="Helical" evidence="6">
    <location>
        <begin position="400"/>
        <end position="417"/>
    </location>
</feature>
<organism evidence="7 8">
    <name type="scientific">Lojkania enalia</name>
    <dbReference type="NCBI Taxonomy" id="147567"/>
    <lineage>
        <taxon>Eukaryota</taxon>
        <taxon>Fungi</taxon>
        <taxon>Dikarya</taxon>
        <taxon>Ascomycota</taxon>
        <taxon>Pezizomycotina</taxon>
        <taxon>Dothideomycetes</taxon>
        <taxon>Pleosporomycetidae</taxon>
        <taxon>Pleosporales</taxon>
        <taxon>Pleosporales incertae sedis</taxon>
        <taxon>Lojkania</taxon>
    </lineage>
</organism>
<evidence type="ECO:0000256" key="6">
    <source>
        <dbReference type="SAM" id="Phobius"/>
    </source>
</evidence>
<name>A0A9P4N5P0_9PLEO</name>
<feature type="transmembrane region" description="Helical" evidence="6">
    <location>
        <begin position="462"/>
        <end position="483"/>
    </location>
</feature>
<dbReference type="GO" id="GO:0022857">
    <property type="term" value="F:transmembrane transporter activity"/>
    <property type="evidence" value="ECO:0007669"/>
    <property type="project" value="TreeGrafter"/>
</dbReference>
<accession>A0A9P4N5P0</accession>
<feature type="transmembrane region" description="Helical" evidence="6">
    <location>
        <begin position="96"/>
        <end position="118"/>
    </location>
</feature>
<protein>
    <submittedName>
        <fullName evidence="7">Uncharacterized protein</fullName>
    </submittedName>
</protein>
<dbReference type="EMBL" id="ML986702">
    <property type="protein sequence ID" value="KAF2259676.1"/>
    <property type="molecule type" value="Genomic_DNA"/>
</dbReference>
<dbReference type="GO" id="GO:0016020">
    <property type="term" value="C:membrane"/>
    <property type="evidence" value="ECO:0007669"/>
    <property type="project" value="UniProtKB-SubCell"/>
</dbReference>
<reference evidence="8" key="1">
    <citation type="journal article" date="2020" name="Stud. Mycol.">
        <title>101 Dothideomycetes genomes: A test case for predicting lifestyles and emergence of pathogens.</title>
        <authorList>
            <person name="Haridas S."/>
            <person name="Albert R."/>
            <person name="Binder M."/>
            <person name="Bloem J."/>
            <person name="LaButti K."/>
            <person name="Salamov A."/>
            <person name="Andreopoulos B."/>
            <person name="Baker S."/>
            <person name="Barry K."/>
            <person name="Bills G."/>
            <person name="Bluhm B."/>
            <person name="Cannon C."/>
            <person name="Castanera R."/>
            <person name="Culley D."/>
            <person name="Daum C."/>
            <person name="Ezra D."/>
            <person name="Gonzalez J."/>
            <person name="Henrissat B."/>
            <person name="Kuo A."/>
            <person name="Liang C."/>
            <person name="Lipzen A."/>
            <person name="Lutzoni F."/>
            <person name="Magnuson J."/>
            <person name="Mondo S."/>
            <person name="Nolan M."/>
            <person name="Ohm R."/>
            <person name="Pangilinan J."/>
            <person name="Park H.-J."/>
            <person name="Ramirez L."/>
            <person name="Alfaro M."/>
            <person name="Sun H."/>
            <person name="Tritt A."/>
            <person name="Yoshinaga Y."/>
            <person name="Zwiers L.-H."/>
            <person name="Turgeon B."/>
            <person name="Goodwin S."/>
            <person name="Spatafora J."/>
            <person name="Crous P."/>
            <person name="Grigoriev I."/>
        </authorList>
    </citation>
    <scope>NUCLEOTIDE SEQUENCE [LARGE SCALE GENOMIC DNA]</scope>
    <source>
        <strain evidence="8">CBS 304.66</strain>
    </source>
</reference>
<gene>
    <name evidence="7" type="ORF">CC78DRAFT_571696</name>
</gene>
<feature type="region of interest" description="Disordered" evidence="5">
    <location>
        <begin position="343"/>
        <end position="365"/>
    </location>
</feature>
<dbReference type="Proteomes" id="UP000800093">
    <property type="component" value="Unassembled WGS sequence"/>
</dbReference>
<evidence type="ECO:0000313" key="8">
    <source>
        <dbReference type="Proteomes" id="UP000800093"/>
    </source>
</evidence>
<feature type="transmembrane region" description="Helical" evidence="6">
    <location>
        <begin position="313"/>
        <end position="333"/>
    </location>
</feature>
<dbReference type="SUPFAM" id="SSF103473">
    <property type="entry name" value="MFS general substrate transporter"/>
    <property type="match status" value="1"/>
</dbReference>
<comment type="subcellular location">
    <subcellularLocation>
        <location evidence="1">Membrane</location>
        <topology evidence="1">Multi-pass membrane protein</topology>
    </subcellularLocation>
</comment>
<comment type="caution">
    <text evidence="7">The sequence shown here is derived from an EMBL/GenBank/DDBJ whole genome shotgun (WGS) entry which is preliminary data.</text>
</comment>
<evidence type="ECO:0000256" key="4">
    <source>
        <dbReference type="ARBA" id="ARBA00023136"/>
    </source>
</evidence>
<dbReference type="AlphaFoldDB" id="A0A9P4N5P0"/>
<dbReference type="OrthoDB" id="5425648at2759"/>
<feature type="transmembrane region" description="Helical" evidence="6">
    <location>
        <begin position="216"/>
        <end position="238"/>
    </location>
</feature>
<evidence type="ECO:0000256" key="3">
    <source>
        <dbReference type="ARBA" id="ARBA00022989"/>
    </source>
</evidence>
<feature type="transmembrane region" description="Helical" evidence="6">
    <location>
        <begin position="55"/>
        <end position="76"/>
    </location>
</feature>
<keyword evidence="8" id="KW-1185">Reference proteome</keyword>
<keyword evidence="2 6" id="KW-0812">Transmembrane</keyword>
<keyword evidence="4 6" id="KW-0472">Membrane</keyword>
<evidence type="ECO:0000256" key="2">
    <source>
        <dbReference type="ARBA" id="ARBA00022692"/>
    </source>
</evidence>
<keyword evidence="3 6" id="KW-1133">Transmembrane helix</keyword>
<evidence type="ECO:0000256" key="5">
    <source>
        <dbReference type="SAM" id="MobiDB-lite"/>
    </source>
</evidence>
<feature type="transmembrane region" description="Helical" evidence="6">
    <location>
        <begin position="429"/>
        <end position="450"/>
    </location>
</feature>
<dbReference type="InterPro" id="IPR036259">
    <property type="entry name" value="MFS_trans_sf"/>
</dbReference>
<dbReference type="PANTHER" id="PTHR23507">
    <property type="entry name" value="ZGC:174356"/>
    <property type="match status" value="1"/>
</dbReference>
<sequence>MERAKQSERRPLLSDHDVEAIANDQVSSTVAIASAPCPNSRIKRRTIREENIPRVLPIAFAAAFAIAATSATEIFAYANIMCADPTHCKDKEQSRYAGVVAVATTIANVCGVVGIGILQQWIKPNPKLGLCIWLVCRGTGVAWLVVGMLLRSIHIALIGRIFEGFATDNILHYTLSTIWVQTEESSGFSRLMGTSLALYMAGMSFGPTIVTFLPNFILSFVTAISLLGVSLLYLLVFVPTETRSAQIDEHYDTAWPRRFLSILDPVRHFCREPILVLPGFVIFFFNAAQAYLFPAIMVHAALRFGFTSTENGYVISIAALTSSIYLFIVLYVIPNARKFTERRRAEGSKQSNQDEETETPSGAQDSVHHFTRDLLCALCSMSVQLVVLPCFTLAKNSKSIYGLVILIALGLAAPSFIKSYGVSEVKDKNASLAGLAFMESLGGLASPVILGASQSLLGRGSVFIVASSLVGIAMLSLTLSPFVRR</sequence>
<feature type="transmembrane region" description="Helical" evidence="6">
    <location>
        <begin position="274"/>
        <end position="293"/>
    </location>
</feature>
<evidence type="ECO:0000313" key="7">
    <source>
        <dbReference type="EMBL" id="KAF2259676.1"/>
    </source>
</evidence>
<proteinExistence type="predicted"/>
<dbReference type="PANTHER" id="PTHR23507:SF1">
    <property type="entry name" value="FI18259P1-RELATED"/>
    <property type="match status" value="1"/>
</dbReference>
<dbReference type="Gene3D" id="1.20.1250.20">
    <property type="entry name" value="MFS general substrate transporter like domains"/>
    <property type="match status" value="1"/>
</dbReference>
<evidence type="ECO:0000256" key="1">
    <source>
        <dbReference type="ARBA" id="ARBA00004141"/>
    </source>
</evidence>